<accession>A0ABW2NT01</accession>
<evidence type="ECO:0000256" key="1">
    <source>
        <dbReference type="SAM" id="Phobius"/>
    </source>
</evidence>
<protein>
    <recommendedName>
        <fullName evidence="4">DUF4860 domain-containing protein</fullName>
    </recommendedName>
</protein>
<evidence type="ECO:0008006" key="4">
    <source>
        <dbReference type="Google" id="ProtNLM"/>
    </source>
</evidence>
<sequence length="197" mass="22194">MVIIQTPKWTMIFITFMVGMMVVVSISLILQSIKAEKAEAKYSILNNHKDIQRVLTYWENRGNGRTHLIKLIEVVQLGTSNTYIAFFEMDSDMLGTAILKEGSNQKLDILNSQSGGGPVRYDGVKTNHGDYGILTGRKANKQIQSIRVEVLNDPLKFTVQVPEKDYFIIVNQLPDGKGSKPFADLYLLDKNNEEITP</sequence>
<keyword evidence="1" id="KW-0812">Transmembrane</keyword>
<reference evidence="3" key="1">
    <citation type="journal article" date="2019" name="Int. J. Syst. Evol. Microbiol.">
        <title>The Global Catalogue of Microorganisms (GCM) 10K type strain sequencing project: providing services to taxonomists for standard genome sequencing and annotation.</title>
        <authorList>
            <consortium name="The Broad Institute Genomics Platform"/>
            <consortium name="The Broad Institute Genome Sequencing Center for Infectious Disease"/>
            <person name="Wu L."/>
            <person name="Ma J."/>
        </authorList>
    </citation>
    <scope>NUCLEOTIDE SEQUENCE [LARGE SCALE GENOMIC DNA]</scope>
    <source>
        <strain evidence="3">NBRC 106396</strain>
    </source>
</reference>
<proteinExistence type="predicted"/>
<name>A0ABW2NT01_9BACL</name>
<evidence type="ECO:0000313" key="3">
    <source>
        <dbReference type="Proteomes" id="UP001596549"/>
    </source>
</evidence>
<keyword evidence="1" id="KW-0472">Membrane</keyword>
<dbReference type="EMBL" id="JBHTCP010000041">
    <property type="protein sequence ID" value="MFC7372479.1"/>
    <property type="molecule type" value="Genomic_DNA"/>
</dbReference>
<evidence type="ECO:0000313" key="2">
    <source>
        <dbReference type="EMBL" id="MFC7372479.1"/>
    </source>
</evidence>
<comment type="caution">
    <text evidence="2">The sequence shown here is derived from an EMBL/GenBank/DDBJ whole genome shotgun (WGS) entry which is preliminary data.</text>
</comment>
<dbReference type="Proteomes" id="UP001596549">
    <property type="component" value="Unassembled WGS sequence"/>
</dbReference>
<feature type="transmembrane region" description="Helical" evidence="1">
    <location>
        <begin position="12"/>
        <end position="33"/>
    </location>
</feature>
<organism evidence="2 3">
    <name type="scientific">Fictibacillus iocasae</name>
    <dbReference type="NCBI Taxonomy" id="2715437"/>
    <lineage>
        <taxon>Bacteria</taxon>
        <taxon>Bacillati</taxon>
        <taxon>Bacillota</taxon>
        <taxon>Bacilli</taxon>
        <taxon>Bacillales</taxon>
        <taxon>Fictibacillaceae</taxon>
        <taxon>Fictibacillus</taxon>
    </lineage>
</organism>
<keyword evidence="1" id="KW-1133">Transmembrane helix</keyword>
<keyword evidence="3" id="KW-1185">Reference proteome</keyword>
<gene>
    <name evidence="2" type="ORF">ACFQPF_12440</name>
</gene>